<sequence>MQQAVRNYINDNWKFWIIAVVATLAVLILGGISDAHAKPVLQKTVDSVQFYHDEQANTWYMKYKDYVTDMEESFDDIKVVWHGTYRNQPIILIAGQQGSMCEQDFQLYWFKKDGEVKQAKGFGTCYAPNTTVKIEGQFVIINFGDFIKRVPLY</sequence>
<dbReference type="KEGG" id="vg:26634476"/>
<reference evidence="1 2" key="1">
    <citation type="submission" date="2015-07" db="EMBL/GenBank/DDBJ databases">
        <title>Two Asian jumbo phage RSL2 and RSF1 infecting the phytopathogen Ralstonia solanacearum share common features related to the phi-KZ-like phages.</title>
        <authorList>
            <person name="Kawasaki T."/>
            <person name="Fujie M."/>
            <person name="Chatchawankanphanich O."/>
            <person name="Ogata H."/>
            <person name="Yamada T."/>
        </authorList>
    </citation>
    <scope>NUCLEOTIDE SEQUENCE [LARGE SCALE GENOMIC DNA]</scope>
    <source>
        <strain evidence="1 2">RSF1</strain>
    </source>
</reference>
<proteinExistence type="predicted"/>
<dbReference type="EMBL" id="AP014927">
    <property type="protein sequence ID" value="BAS04807.1"/>
    <property type="molecule type" value="Genomic_DNA"/>
</dbReference>
<dbReference type="RefSeq" id="YP_009207819.1">
    <property type="nucleotide sequence ID" value="NC_028899.1"/>
</dbReference>
<dbReference type="Proteomes" id="UP000202583">
    <property type="component" value="Segment"/>
</dbReference>
<accession>A0A0K2QQF7</accession>
<keyword evidence="2" id="KW-1185">Reference proteome</keyword>
<name>A0A0K2QQF7_9CAUD</name>
<organism evidence="1 2">
    <name type="scientific">Ralstonia phage RSF1</name>
    <dbReference type="NCBI Taxonomy" id="1689679"/>
    <lineage>
        <taxon>Viruses</taxon>
        <taxon>Duplodnaviria</taxon>
        <taxon>Heunggongvirae</taxon>
        <taxon>Uroviricota</taxon>
        <taxon>Caudoviricetes</taxon>
        <taxon>Chimalliviridae</taxon>
        <taxon>Chiangmaivirus</taxon>
        <taxon>Chiangmaivirus RSF1</taxon>
    </lineage>
</organism>
<evidence type="ECO:0000313" key="2">
    <source>
        <dbReference type="Proteomes" id="UP000202583"/>
    </source>
</evidence>
<evidence type="ECO:0000313" key="1">
    <source>
        <dbReference type="EMBL" id="BAS04807.1"/>
    </source>
</evidence>
<protein>
    <submittedName>
        <fullName evidence="1">Uncharacterized protein</fullName>
    </submittedName>
</protein>
<dbReference type="GeneID" id="26634476"/>
<dbReference type="OrthoDB" id="31928at10239"/>